<organism evidence="2 3">
    <name type="scientific">Alosa alosa</name>
    <name type="common">allis shad</name>
    <dbReference type="NCBI Taxonomy" id="278164"/>
    <lineage>
        <taxon>Eukaryota</taxon>
        <taxon>Metazoa</taxon>
        <taxon>Chordata</taxon>
        <taxon>Craniata</taxon>
        <taxon>Vertebrata</taxon>
        <taxon>Euteleostomi</taxon>
        <taxon>Actinopterygii</taxon>
        <taxon>Neopterygii</taxon>
        <taxon>Teleostei</taxon>
        <taxon>Clupei</taxon>
        <taxon>Clupeiformes</taxon>
        <taxon>Clupeoidei</taxon>
        <taxon>Clupeidae</taxon>
        <taxon>Alosa</taxon>
    </lineage>
</organism>
<dbReference type="AlphaFoldDB" id="A0AAV6HB82"/>
<dbReference type="Proteomes" id="UP000823561">
    <property type="component" value="Chromosome 2"/>
</dbReference>
<feature type="signal peptide" evidence="1">
    <location>
        <begin position="1"/>
        <end position="23"/>
    </location>
</feature>
<feature type="chain" id="PRO_5043495992" description="Beta-defensin" evidence="1">
    <location>
        <begin position="24"/>
        <end position="62"/>
    </location>
</feature>
<protein>
    <recommendedName>
        <fullName evidence="4">Beta-defensin</fullName>
    </recommendedName>
</protein>
<dbReference type="EMBL" id="JADWDJ010000002">
    <property type="protein sequence ID" value="KAG5284633.1"/>
    <property type="molecule type" value="Genomic_DNA"/>
</dbReference>
<comment type="caution">
    <text evidence="2">The sequence shown here is derived from an EMBL/GenBank/DDBJ whole genome shotgun (WGS) entry which is preliminary data.</text>
</comment>
<keyword evidence="3" id="KW-1185">Reference proteome</keyword>
<keyword evidence="1" id="KW-0732">Signal</keyword>
<reference evidence="2" key="1">
    <citation type="submission" date="2020-10" db="EMBL/GenBank/DDBJ databases">
        <title>Chromosome-scale genome assembly of the Allis shad, Alosa alosa.</title>
        <authorList>
            <person name="Margot Z."/>
            <person name="Christophe K."/>
            <person name="Cabau C."/>
            <person name="Louis A."/>
            <person name="Berthelot C."/>
            <person name="Parey E."/>
            <person name="Roest Crollius H."/>
            <person name="Montfort J."/>
            <person name="Robinson-Rechavi M."/>
            <person name="Bucao C."/>
            <person name="Bouchez O."/>
            <person name="Gislard M."/>
            <person name="Lluch J."/>
            <person name="Milhes M."/>
            <person name="Lampietro C."/>
            <person name="Lopez Roques C."/>
            <person name="Donnadieu C."/>
            <person name="Braasch I."/>
            <person name="Desvignes T."/>
            <person name="Postlethwait J."/>
            <person name="Bobe J."/>
            <person name="Guiguen Y."/>
        </authorList>
    </citation>
    <scope>NUCLEOTIDE SEQUENCE</scope>
    <source>
        <strain evidence="2">M-15738</strain>
        <tissue evidence="2">Blood</tissue>
    </source>
</reference>
<gene>
    <name evidence="2" type="ORF">AALO_G00028820</name>
</gene>
<name>A0AAV6HB82_9TELE</name>
<accession>A0AAV6HB82</accession>
<evidence type="ECO:0000313" key="2">
    <source>
        <dbReference type="EMBL" id="KAG5284633.1"/>
    </source>
</evidence>
<evidence type="ECO:0000256" key="1">
    <source>
        <dbReference type="SAM" id="SignalP"/>
    </source>
</evidence>
<evidence type="ECO:0000313" key="3">
    <source>
        <dbReference type="Proteomes" id="UP000823561"/>
    </source>
</evidence>
<proteinExistence type="predicted"/>
<sequence>MRPVIALFFALMVMSALVCNVYAACENGGCYRKCKKNQRIDHNSYCGGGNVCCVNKGDGDGW</sequence>
<evidence type="ECO:0008006" key="4">
    <source>
        <dbReference type="Google" id="ProtNLM"/>
    </source>
</evidence>